<evidence type="ECO:0000313" key="13">
    <source>
        <dbReference type="Proteomes" id="UP000002489"/>
    </source>
</evidence>
<dbReference type="GO" id="GO:0020037">
    <property type="term" value="F:heme binding"/>
    <property type="evidence" value="ECO:0007669"/>
    <property type="project" value="InterPro"/>
</dbReference>
<evidence type="ECO:0000256" key="10">
    <source>
        <dbReference type="SAM" id="MobiDB-lite"/>
    </source>
</evidence>
<evidence type="ECO:0000256" key="3">
    <source>
        <dbReference type="ARBA" id="ARBA00022617"/>
    </source>
</evidence>
<dbReference type="InterPro" id="IPR017972">
    <property type="entry name" value="Cyt_P450_CS"/>
</dbReference>
<dbReference type="GO" id="GO:0005506">
    <property type="term" value="F:iron ion binding"/>
    <property type="evidence" value="ECO:0007669"/>
    <property type="project" value="InterPro"/>
</dbReference>
<evidence type="ECO:0000256" key="4">
    <source>
        <dbReference type="ARBA" id="ARBA00022723"/>
    </source>
</evidence>
<dbReference type="AlphaFoldDB" id="A0A0D2XFH9"/>
<keyword evidence="11" id="KW-1133">Transmembrane helix</keyword>
<evidence type="ECO:0000256" key="6">
    <source>
        <dbReference type="ARBA" id="ARBA00023004"/>
    </source>
</evidence>
<dbReference type="PANTHER" id="PTHR24305:SF210">
    <property type="entry name" value="CYTOCHROME P450 MONOOXYGENASE ASQL-RELATED"/>
    <property type="match status" value="1"/>
</dbReference>
<evidence type="ECO:0000256" key="2">
    <source>
        <dbReference type="ARBA" id="ARBA00010617"/>
    </source>
</evidence>
<evidence type="ECO:0000256" key="8">
    <source>
        <dbReference type="PIRSR" id="PIRSR602401-1"/>
    </source>
</evidence>
<dbReference type="EnsemblFungi" id="FOXG_02668T0">
    <property type="protein sequence ID" value="FOXG_02668P0"/>
    <property type="gene ID" value="FOXG_02668"/>
</dbReference>
<evidence type="ECO:0000256" key="9">
    <source>
        <dbReference type="RuleBase" id="RU000461"/>
    </source>
</evidence>
<keyword evidence="7 9" id="KW-0503">Monooxygenase</keyword>
<feature type="region of interest" description="Disordered" evidence="10">
    <location>
        <begin position="594"/>
        <end position="614"/>
    </location>
</feature>
<keyword evidence="4 8" id="KW-0479">Metal-binding</keyword>
<dbReference type="FunFam" id="1.10.630.10:FF:000047">
    <property type="entry name" value="Cytochrome P450 monooxygenase"/>
    <property type="match status" value="1"/>
</dbReference>
<feature type="transmembrane region" description="Helical" evidence="11">
    <location>
        <begin position="12"/>
        <end position="38"/>
    </location>
</feature>
<comment type="cofactor">
    <cofactor evidence="1 8">
        <name>heme</name>
        <dbReference type="ChEBI" id="CHEBI:30413"/>
    </cofactor>
</comment>
<dbReference type="PRINTS" id="PR00385">
    <property type="entry name" value="P450"/>
</dbReference>
<dbReference type="InterPro" id="IPR050121">
    <property type="entry name" value="Cytochrome_P450_monoxygenase"/>
</dbReference>
<organism evidence="12 13">
    <name type="scientific">Fusarium oxysporum (strain Fo5176)</name>
    <name type="common">Fusarium vascular wilt</name>
    <dbReference type="NCBI Taxonomy" id="660025"/>
    <lineage>
        <taxon>Eukaryota</taxon>
        <taxon>Fungi</taxon>
        <taxon>Dikarya</taxon>
        <taxon>Ascomycota</taxon>
        <taxon>Pezizomycotina</taxon>
        <taxon>Sordariomycetes</taxon>
        <taxon>Hypocreomycetidae</taxon>
        <taxon>Hypocreales</taxon>
        <taxon>Nectriaceae</taxon>
        <taxon>Fusarium</taxon>
        <taxon>Fusarium oxysporum species complex</taxon>
    </lineage>
</organism>
<keyword evidence="5 9" id="KW-0560">Oxidoreductase</keyword>
<evidence type="ECO:0000256" key="11">
    <source>
        <dbReference type="SAM" id="Phobius"/>
    </source>
</evidence>
<dbReference type="STRING" id="426428.A0A0D2XFH9"/>
<dbReference type="CDD" id="cd11058">
    <property type="entry name" value="CYP60B-like"/>
    <property type="match status" value="1"/>
</dbReference>
<dbReference type="InterPro" id="IPR002401">
    <property type="entry name" value="Cyt_P450_E_grp-I"/>
</dbReference>
<dbReference type="InterPro" id="IPR036396">
    <property type="entry name" value="Cyt_P450_sf"/>
</dbReference>
<dbReference type="SUPFAM" id="SSF48264">
    <property type="entry name" value="Cytochrome P450"/>
    <property type="match status" value="1"/>
</dbReference>
<keyword evidence="6 8" id="KW-0408">Iron</keyword>
<accession>A0A0D2XFH9</accession>
<protein>
    <recommendedName>
        <fullName evidence="14">Isotrichodermin C-15 hydroxylase</fullName>
    </recommendedName>
</protein>
<dbReference type="InterPro" id="IPR001128">
    <property type="entry name" value="Cyt_P450"/>
</dbReference>
<dbReference type="PRINTS" id="PR00463">
    <property type="entry name" value="EP450I"/>
</dbReference>
<dbReference type="Proteomes" id="UP000002489">
    <property type="component" value="Unassembled WGS sequence"/>
</dbReference>
<keyword evidence="3 8" id="KW-0349">Heme</keyword>
<evidence type="ECO:0008006" key="14">
    <source>
        <dbReference type="Google" id="ProtNLM"/>
    </source>
</evidence>
<dbReference type="GO" id="GO:0016705">
    <property type="term" value="F:oxidoreductase activity, acting on paired donors, with incorporation or reduction of molecular oxygen"/>
    <property type="evidence" value="ECO:0007669"/>
    <property type="project" value="InterPro"/>
</dbReference>
<dbReference type="GO" id="GO:0004497">
    <property type="term" value="F:monooxygenase activity"/>
    <property type="evidence" value="ECO:0007669"/>
    <property type="project" value="UniProtKB-KW"/>
</dbReference>
<feature type="binding site" description="axial binding residue" evidence="8">
    <location>
        <position position="444"/>
    </location>
    <ligand>
        <name>heme</name>
        <dbReference type="ChEBI" id="CHEBI:30413"/>
    </ligand>
    <ligandPart>
        <name>Fe</name>
        <dbReference type="ChEBI" id="CHEBI:18248"/>
    </ligandPart>
</feature>
<dbReference type="PROSITE" id="PS00086">
    <property type="entry name" value="CYTOCHROME_P450"/>
    <property type="match status" value="1"/>
</dbReference>
<dbReference type="PANTHER" id="PTHR24305">
    <property type="entry name" value="CYTOCHROME P450"/>
    <property type="match status" value="1"/>
</dbReference>
<dbReference type="Gene3D" id="1.10.630.10">
    <property type="entry name" value="Cytochrome P450"/>
    <property type="match status" value="1"/>
</dbReference>
<dbReference type="GO" id="GO:0009403">
    <property type="term" value="P:toxin biosynthetic process"/>
    <property type="evidence" value="ECO:0007669"/>
    <property type="project" value="UniProtKB-ARBA"/>
</dbReference>
<evidence type="ECO:0000313" key="12">
    <source>
        <dbReference type="EnsemblFungi" id="FOXG_02668P0"/>
    </source>
</evidence>
<keyword evidence="11" id="KW-0812">Transmembrane</keyword>
<reference evidence="12" key="2">
    <citation type="submission" date="2025-08" db="UniProtKB">
        <authorList>
            <consortium name="EnsemblFungi"/>
        </authorList>
    </citation>
    <scope>IDENTIFICATION</scope>
    <source>
        <strain evidence="12">4287 / CBS 123668 / FGSC 9935 / NRRL 34936</strain>
    </source>
</reference>
<reference evidence="13" key="1">
    <citation type="journal article" date="2012" name="Mol. Plant Microbe Interact.">
        <title>A highly conserved effector in Fusarium oxysporum is required for full virulence on Arabidopsis.</title>
        <authorList>
            <person name="Thatcher L.F."/>
            <person name="Gardiner D.M."/>
            <person name="Kazan K."/>
            <person name="Manners J."/>
        </authorList>
    </citation>
    <scope>NUCLEOTIDE SEQUENCE [LARGE SCALE GENOMIC DNA]</scope>
    <source>
        <strain evidence="13">Fo5176</strain>
    </source>
</reference>
<comment type="similarity">
    <text evidence="2 9">Belongs to the cytochrome P450 family.</text>
</comment>
<sequence length="614" mass="69790">MGVLHTEALAELSLGSAMALSGIALLLYLFISSVYYAFFHPLAKVPGPKLYAITQIPYLYYLSKGDWVFHLAKLHEQYGPAVRFTPKDVSFITAEASKKIYGHKAAGNKSFEKDFRMYRQNRPCSSIVRSDQEDHRRMRRLLAHAFSSKALRGQGDVVDHYVELFMKGLTERAQRGEEIDIVAWYNFASFDLIGHLALGQPFGCLENGKYHPWVSRVFKGLKVLSYTQIYVRLGLQNWISLLSPPSLRKSYEEHMQFAEHAALARIESKDTDSQDFMSYVLRHNDEKGMSQLEIIENSGVMIIAGSETTATLLSGTTYFLLKNPDKLEKLINEIRSAFSSEEEITVTQVDQLKYMLAVFNEGFRMYPPVAVGLSRLSPAGGEFIDGYWIPENTAVSMPHWPAYYSELNFRDPKKFVPERWLDDPRYASDNRAILSPFSLGPRDCIGKNLAYTEMRLLLARMLWKFDLEAVPADKDWYDQKIFFLWEKGGLPIKLKEVVLKAARFSDLQRATKSNCNASEYHEWAILGSVAKSSSPACIPRTQQWDAHKATAHKPDASSSIEKSICKTGVNSLVMNFCFTFEFLSNASPRCTITTSEESKDDSEYESKSRASVYR</sequence>
<dbReference type="Pfam" id="PF00067">
    <property type="entry name" value="p450"/>
    <property type="match status" value="1"/>
</dbReference>
<proteinExistence type="inferred from homology"/>
<keyword evidence="11" id="KW-0472">Membrane</keyword>
<evidence type="ECO:0000256" key="1">
    <source>
        <dbReference type="ARBA" id="ARBA00001971"/>
    </source>
</evidence>
<name>A0A0D2XFH9_FUSOF</name>
<evidence type="ECO:0000256" key="7">
    <source>
        <dbReference type="ARBA" id="ARBA00023033"/>
    </source>
</evidence>
<evidence type="ECO:0000256" key="5">
    <source>
        <dbReference type="ARBA" id="ARBA00023002"/>
    </source>
</evidence>